<sequence length="149" mass="17375">MLRIIVGDLLYLFISRPFDLNVRRSEGLLDVLNGIRQSLHHCILTRSGYHLVDFATNNDEILLWQIHLPICHFFIVGLLHPVDRPVCYEAKRYSLLSTVGDNLTKARSSEIWGGRDGQRENKPRTHMSTKTNISRLVERRKKKKKKKKN</sequence>
<dbReference type="Proteomes" id="UP000325579">
    <property type="component" value="Unassembled WGS sequence"/>
</dbReference>
<dbReference type="RefSeq" id="XP_031938758.1">
    <property type="nucleotide sequence ID" value="XM_032079506.1"/>
</dbReference>
<accession>A0A5N6HZ66</accession>
<feature type="compositionally biased region" description="Basic residues" evidence="1">
    <location>
        <begin position="138"/>
        <end position="149"/>
    </location>
</feature>
<dbReference type="AlphaFoldDB" id="A0A5N6HZ66"/>
<evidence type="ECO:0000256" key="1">
    <source>
        <dbReference type="SAM" id="MobiDB-lite"/>
    </source>
</evidence>
<name>A0A5N6HZ66_9EURO</name>
<keyword evidence="3" id="KW-1185">Reference proteome</keyword>
<reference evidence="2 3" key="1">
    <citation type="submission" date="2019-04" db="EMBL/GenBank/DDBJ databases">
        <authorList>
            <consortium name="DOE Joint Genome Institute"/>
            <person name="Mondo S."/>
            <person name="Kjaerbolling I."/>
            <person name="Vesth T."/>
            <person name="Frisvad J.C."/>
            <person name="Nybo J.L."/>
            <person name="Theobald S."/>
            <person name="Kildgaard S."/>
            <person name="Isbrandt T."/>
            <person name="Kuo A."/>
            <person name="Sato A."/>
            <person name="Lyhne E.K."/>
            <person name="Kogle M.E."/>
            <person name="Wiebenga A."/>
            <person name="Kun R.S."/>
            <person name="Lubbers R.J."/>
            <person name="Makela M.R."/>
            <person name="Barry K."/>
            <person name="Chovatia M."/>
            <person name="Clum A."/>
            <person name="Daum C."/>
            <person name="Haridas S."/>
            <person name="He G."/>
            <person name="LaButti K."/>
            <person name="Lipzen A."/>
            <person name="Riley R."/>
            <person name="Salamov A."/>
            <person name="Simmons B.A."/>
            <person name="Magnuson J.K."/>
            <person name="Henrissat B."/>
            <person name="Mortensen U.H."/>
            <person name="Larsen T.O."/>
            <person name="Devries R.P."/>
            <person name="Grigoriev I.V."/>
            <person name="Machida M."/>
            <person name="Baker S.E."/>
            <person name="Andersen M.R."/>
            <person name="Cantor M.N."/>
            <person name="Hua S.X."/>
        </authorList>
    </citation>
    <scope>NUCLEOTIDE SEQUENCE [LARGE SCALE GENOMIC DNA]</scope>
    <source>
        <strain evidence="2 3">CBS 119388</strain>
    </source>
</reference>
<evidence type="ECO:0000313" key="2">
    <source>
        <dbReference type="EMBL" id="KAE8401439.1"/>
    </source>
</evidence>
<dbReference type="GeneID" id="43664197"/>
<gene>
    <name evidence="2" type="ORF">BDV37DRAFT_182446</name>
</gene>
<organism evidence="2 3">
    <name type="scientific">Aspergillus pseudonomiae</name>
    <dbReference type="NCBI Taxonomy" id="1506151"/>
    <lineage>
        <taxon>Eukaryota</taxon>
        <taxon>Fungi</taxon>
        <taxon>Dikarya</taxon>
        <taxon>Ascomycota</taxon>
        <taxon>Pezizomycotina</taxon>
        <taxon>Eurotiomycetes</taxon>
        <taxon>Eurotiomycetidae</taxon>
        <taxon>Eurotiales</taxon>
        <taxon>Aspergillaceae</taxon>
        <taxon>Aspergillus</taxon>
        <taxon>Aspergillus subgen. Circumdati</taxon>
    </lineage>
</organism>
<proteinExistence type="predicted"/>
<evidence type="ECO:0000313" key="3">
    <source>
        <dbReference type="Proteomes" id="UP000325579"/>
    </source>
</evidence>
<dbReference type="EMBL" id="ML736801">
    <property type="protein sequence ID" value="KAE8401439.1"/>
    <property type="molecule type" value="Genomic_DNA"/>
</dbReference>
<accession>A0A5N7D570</accession>
<protein>
    <submittedName>
        <fullName evidence="2">Uncharacterized protein</fullName>
    </submittedName>
</protein>
<feature type="region of interest" description="Disordered" evidence="1">
    <location>
        <begin position="110"/>
        <end position="149"/>
    </location>
</feature>